<dbReference type="eggNOG" id="ENOG502THI6">
    <property type="taxonomic scope" value="Eukaryota"/>
</dbReference>
<evidence type="ECO:0000313" key="2">
    <source>
        <dbReference type="Proteomes" id="UP000095282"/>
    </source>
</evidence>
<dbReference type="AlphaFoldDB" id="A0A1I7URL6"/>
<evidence type="ECO:0000313" key="3">
    <source>
        <dbReference type="WBParaSite" id="Csp11.Scaffold630.g18652.t1"/>
    </source>
</evidence>
<reference evidence="3" key="1">
    <citation type="submission" date="2016-11" db="UniProtKB">
        <authorList>
            <consortium name="WormBaseParasite"/>
        </authorList>
    </citation>
    <scope>IDENTIFICATION</scope>
</reference>
<keyword evidence="2" id="KW-1185">Reference proteome</keyword>
<evidence type="ECO:0000256" key="1">
    <source>
        <dbReference type="SAM" id="SignalP"/>
    </source>
</evidence>
<feature type="chain" id="PRO_5009309259" evidence="1">
    <location>
        <begin position="21"/>
        <end position="324"/>
    </location>
</feature>
<proteinExistence type="predicted"/>
<keyword evidence="1" id="KW-0732">Signal</keyword>
<dbReference type="Proteomes" id="UP000095282">
    <property type="component" value="Unplaced"/>
</dbReference>
<organism evidence="2 3">
    <name type="scientific">Caenorhabditis tropicalis</name>
    <dbReference type="NCBI Taxonomy" id="1561998"/>
    <lineage>
        <taxon>Eukaryota</taxon>
        <taxon>Metazoa</taxon>
        <taxon>Ecdysozoa</taxon>
        <taxon>Nematoda</taxon>
        <taxon>Chromadorea</taxon>
        <taxon>Rhabditida</taxon>
        <taxon>Rhabditina</taxon>
        <taxon>Rhabditomorpha</taxon>
        <taxon>Rhabditoidea</taxon>
        <taxon>Rhabditidae</taxon>
        <taxon>Peloderinae</taxon>
        <taxon>Caenorhabditis</taxon>
    </lineage>
</organism>
<dbReference type="WBParaSite" id="Csp11.Scaffold630.g18652.t1">
    <property type="protein sequence ID" value="Csp11.Scaffold630.g18652.t1"/>
    <property type="gene ID" value="Csp11.Scaffold630.g18652"/>
</dbReference>
<accession>A0A1I7URL6</accession>
<name>A0A1I7URL6_9PELO</name>
<protein>
    <submittedName>
        <fullName evidence="3">ZP domain-containing protein</fullName>
    </submittedName>
</protein>
<sequence>MFQMRLVCLLICLLINPISTSYIEEPYHTLEVPFEVINGTETTEEVFLEFYCHTVTYTKELAIKMRVEADTDLSFAADKCGKRLFETSTDIQNATYYFNREWVQTMLTGIRKTCTVQNEYSINFTMACSESCKGTIYFSFIELKQEELIGIADKTNPMEGTIPFRTAGDGEPTTISSDIGNIIDAVYMNSRLRFVLHMQYSTAFTLEIGKCGLVVMRLEGTDRMFSYNFIWEESKLLRMAKATQCPDNYQLDVIDYTMTSEVAGSGAVTFLMTRTKKKMENHPENEYGLMELALGIPKHHIPPTQSSRCISFLIISLFLVMMAM</sequence>
<feature type="signal peptide" evidence="1">
    <location>
        <begin position="1"/>
        <end position="20"/>
    </location>
</feature>